<dbReference type="InterPro" id="IPR055312">
    <property type="entry name" value="FBL15-like"/>
</dbReference>
<reference evidence="2 3" key="1">
    <citation type="journal article" date="2019" name="Sci. Rep.">
        <title>A high-quality genome of Eragrostis curvula grass provides insights into Poaceae evolution and supports new strategies to enhance forage quality.</title>
        <authorList>
            <person name="Carballo J."/>
            <person name="Santos B.A.C.M."/>
            <person name="Zappacosta D."/>
            <person name="Garbus I."/>
            <person name="Selva J.P."/>
            <person name="Gallo C.A."/>
            <person name="Diaz A."/>
            <person name="Albertini E."/>
            <person name="Caccamo M."/>
            <person name="Echenique V."/>
        </authorList>
    </citation>
    <scope>NUCLEOTIDE SEQUENCE [LARGE SCALE GENOMIC DNA]</scope>
    <source>
        <strain evidence="3">cv. Victoria</strain>
        <tissue evidence="2">Leaf</tissue>
    </source>
</reference>
<gene>
    <name evidence="2" type="ORF">EJB05_13975</name>
</gene>
<dbReference type="InterPro" id="IPR055411">
    <property type="entry name" value="LRR_FXL15/At3g58940/PEG3-like"/>
</dbReference>
<sequence length="363" mass="40994">MDADGEEAAAWEEGTVELPCFEKATYITLRLGHLGLAVPPAGVFARLISLNLSGVRFDGPCELGDAVSSPWCPCLEWLTICNTRGLDSLTVDSKSLVRMRLSTVVGLRRLVVVAPALIRLTVASCFVHASSSEPVANIAAPRLRFLEWSDAYHPSFVQFGNIARLRRLGNIQFLVYGDDFVCNRASLRLLQRFKVVECLMITLLYPPEIGDYQYLMDDMTVLPEFTILHLVLNANGHAFGASSFHVLRMCTSIRRMILEFSTRRNFKAPTACSCHALFAGCICDQPLNWKTEELLLNRLQEIEIQELQGSKYEFAFVNWATTLKQVTITFSCRITERKIKEVIQMFQSFSRPGVCMKFKNFRK</sequence>
<organism evidence="2 3">
    <name type="scientific">Eragrostis curvula</name>
    <name type="common">weeping love grass</name>
    <dbReference type="NCBI Taxonomy" id="38414"/>
    <lineage>
        <taxon>Eukaryota</taxon>
        <taxon>Viridiplantae</taxon>
        <taxon>Streptophyta</taxon>
        <taxon>Embryophyta</taxon>
        <taxon>Tracheophyta</taxon>
        <taxon>Spermatophyta</taxon>
        <taxon>Magnoliopsida</taxon>
        <taxon>Liliopsida</taxon>
        <taxon>Poales</taxon>
        <taxon>Poaceae</taxon>
        <taxon>PACMAD clade</taxon>
        <taxon>Chloridoideae</taxon>
        <taxon>Eragrostideae</taxon>
        <taxon>Eragrostidinae</taxon>
        <taxon>Eragrostis</taxon>
    </lineage>
</organism>
<dbReference type="AlphaFoldDB" id="A0A5J9VX71"/>
<dbReference type="Gramene" id="TVU40508">
    <property type="protein sequence ID" value="TVU40508"/>
    <property type="gene ID" value="EJB05_13975"/>
</dbReference>
<evidence type="ECO:0000313" key="2">
    <source>
        <dbReference type="EMBL" id="TVU40508.1"/>
    </source>
</evidence>
<dbReference type="OrthoDB" id="689532at2759"/>
<dbReference type="SUPFAM" id="SSF52047">
    <property type="entry name" value="RNI-like"/>
    <property type="match status" value="1"/>
</dbReference>
<dbReference type="Pfam" id="PF24758">
    <property type="entry name" value="LRR_At5g56370"/>
    <property type="match status" value="1"/>
</dbReference>
<keyword evidence="3" id="KW-1185">Reference proteome</keyword>
<feature type="non-terminal residue" evidence="2">
    <location>
        <position position="1"/>
    </location>
</feature>
<dbReference type="PANTHER" id="PTHR34709:SF74">
    <property type="entry name" value="F-BOX DOMAIN-CONTAINING PROTEIN"/>
    <property type="match status" value="1"/>
</dbReference>
<proteinExistence type="predicted"/>
<feature type="domain" description="F-box/LRR-repeat protein 15/At3g58940/PEG3-like LRR" evidence="1">
    <location>
        <begin position="37"/>
        <end position="154"/>
    </location>
</feature>
<name>A0A5J9VX71_9POAL</name>
<dbReference type="PANTHER" id="PTHR34709">
    <property type="entry name" value="OS10G0396666 PROTEIN"/>
    <property type="match status" value="1"/>
</dbReference>
<dbReference type="EMBL" id="RWGY01000007">
    <property type="protein sequence ID" value="TVU40508.1"/>
    <property type="molecule type" value="Genomic_DNA"/>
</dbReference>
<evidence type="ECO:0000313" key="3">
    <source>
        <dbReference type="Proteomes" id="UP000324897"/>
    </source>
</evidence>
<comment type="caution">
    <text evidence="2">The sequence shown here is derived from an EMBL/GenBank/DDBJ whole genome shotgun (WGS) entry which is preliminary data.</text>
</comment>
<evidence type="ECO:0000259" key="1">
    <source>
        <dbReference type="Pfam" id="PF24758"/>
    </source>
</evidence>
<protein>
    <recommendedName>
        <fullName evidence="1">F-box/LRR-repeat protein 15/At3g58940/PEG3-like LRR domain-containing protein</fullName>
    </recommendedName>
</protein>
<feature type="non-terminal residue" evidence="2">
    <location>
        <position position="363"/>
    </location>
</feature>
<dbReference type="Proteomes" id="UP000324897">
    <property type="component" value="Chromosome 4"/>
</dbReference>
<accession>A0A5J9VX71</accession>